<dbReference type="Gene3D" id="1.20.1340.10">
    <property type="entry name" value="dopa decarboxylase, N-terminal domain"/>
    <property type="match status" value="1"/>
</dbReference>
<dbReference type="GO" id="GO:0016831">
    <property type="term" value="F:carboxy-lyase activity"/>
    <property type="evidence" value="ECO:0007669"/>
    <property type="project" value="TreeGrafter"/>
</dbReference>
<feature type="region of interest" description="Disordered" evidence="4">
    <location>
        <begin position="562"/>
        <end position="601"/>
    </location>
</feature>
<comment type="cofactor">
    <cofactor evidence="1">
        <name>pyridoxal 5'-phosphate</name>
        <dbReference type="ChEBI" id="CHEBI:597326"/>
    </cofactor>
</comment>
<keyword evidence="7" id="KW-1185">Reference proteome</keyword>
<protein>
    <submittedName>
        <fullName evidence="6">Uncharacterized protein</fullName>
    </submittedName>
</protein>
<dbReference type="PANTHER" id="PTHR11999:SF140">
    <property type="entry name" value="HISTIDINE DECARBOXYASE LIKE"/>
    <property type="match status" value="1"/>
</dbReference>
<feature type="transmembrane region" description="Helical" evidence="5">
    <location>
        <begin position="6"/>
        <end position="29"/>
    </location>
</feature>
<dbReference type="Gene3D" id="3.40.640.10">
    <property type="entry name" value="Type I PLP-dependent aspartate aminotransferase-like (Major domain)"/>
    <property type="match status" value="1"/>
</dbReference>
<dbReference type="GO" id="GO:0005737">
    <property type="term" value="C:cytoplasm"/>
    <property type="evidence" value="ECO:0007669"/>
    <property type="project" value="TreeGrafter"/>
</dbReference>
<evidence type="ECO:0000256" key="4">
    <source>
        <dbReference type="SAM" id="MobiDB-lite"/>
    </source>
</evidence>
<reference evidence="6" key="2">
    <citation type="submission" date="2022-06" db="UniProtKB">
        <authorList>
            <consortium name="EnsemblMetazoa"/>
        </authorList>
    </citation>
    <scope>IDENTIFICATION</scope>
    <source>
        <strain evidence="6">DF5081</strain>
    </source>
</reference>
<feature type="compositionally biased region" description="Polar residues" evidence="4">
    <location>
        <begin position="579"/>
        <end position="590"/>
    </location>
</feature>
<feature type="region of interest" description="Disordered" evidence="4">
    <location>
        <begin position="54"/>
        <end position="105"/>
    </location>
</feature>
<name>A0A8R1I8J5_CAEJA</name>
<keyword evidence="5" id="KW-1133">Transmembrane helix</keyword>
<keyword evidence="3" id="KW-0456">Lyase</keyword>
<keyword evidence="5" id="KW-0812">Transmembrane</keyword>
<dbReference type="GO" id="GO:0019752">
    <property type="term" value="P:carboxylic acid metabolic process"/>
    <property type="evidence" value="ECO:0007669"/>
    <property type="project" value="InterPro"/>
</dbReference>
<dbReference type="SUPFAM" id="SSF53383">
    <property type="entry name" value="PLP-dependent transferases"/>
    <property type="match status" value="1"/>
</dbReference>
<evidence type="ECO:0000313" key="7">
    <source>
        <dbReference type="Proteomes" id="UP000005237"/>
    </source>
</evidence>
<evidence type="ECO:0000313" key="6">
    <source>
        <dbReference type="EnsemblMetazoa" id="CJA29295b.1"/>
    </source>
</evidence>
<evidence type="ECO:0000256" key="3">
    <source>
        <dbReference type="ARBA" id="ARBA00023239"/>
    </source>
</evidence>
<keyword evidence="2" id="KW-0663">Pyridoxal phosphate</keyword>
<dbReference type="InterPro" id="IPR015424">
    <property type="entry name" value="PyrdxlP-dep_Trfase"/>
</dbReference>
<dbReference type="Proteomes" id="UP000005237">
    <property type="component" value="Unassembled WGS sequence"/>
</dbReference>
<proteinExistence type="predicted"/>
<keyword evidence="5" id="KW-0472">Membrane</keyword>
<organism evidence="6 7">
    <name type="scientific">Caenorhabditis japonica</name>
    <dbReference type="NCBI Taxonomy" id="281687"/>
    <lineage>
        <taxon>Eukaryota</taxon>
        <taxon>Metazoa</taxon>
        <taxon>Ecdysozoa</taxon>
        <taxon>Nematoda</taxon>
        <taxon>Chromadorea</taxon>
        <taxon>Rhabditida</taxon>
        <taxon>Rhabditina</taxon>
        <taxon>Rhabditomorpha</taxon>
        <taxon>Rhabditoidea</taxon>
        <taxon>Rhabditidae</taxon>
        <taxon>Peloderinae</taxon>
        <taxon>Caenorhabditis</taxon>
    </lineage>
</organism>
<evidence type="ECO:0000256" key="1">
    <source>
        <dbReference type="ARBA" id="ARBA00001933"/>
    </source>
</evidence>
<dbReference type="EnsemblMetazoa" id="CJA29295b.1">
    <property type="protein sequence ID" value="CJA29295b.1"/>
    <property type="gene ID" value="WBGene00184869"/>
</dbReference>
<feature type="compositionally biased region" description="Basic and acidic residues" evidence="4">
    <location>
        <begin position="90"/>
        <end position="105"/>
    </location>
</feature>
<accession>A0A8R1I8J5</accession>
<evidence type="ECO:0000256" key="5">
    <source>
        <dbReference type="SAM" id="Phobius"/>
    </source>
</evidence>
<dbReference type="GO" id="GO:0030170">
    <property type="term" value="F:pyridoxal phosphate binding"/>
    <property type="evidence" value="ECO:0007669"/>
    <property type="project" value="InterPro"/>
</dbReference>
<dbReference type="AlphaFoldDB" id="A0A8R1I8J5"/>
<dbReference type="InterPro" id="IPR015421">
    <property type="entry name" value="PyrdxlP-dep_Trfase_major"/>
</dbReference>
<dbReference type="PANTHER" id="PTHR11999">
    <property type="entry name" value="GROUP II PYRIDOXAL-5-PHOSPHATE DECARBOXYLASE"/>
    <property type="match status" value="1"/>
</dbReference>
<dbReference type="InterPro" id="IPR010977">
    <property type="entry name" value="Aromatic_deC"/>
</dbReference>
<evidence type="ECO:0000256" key="2">
    <source>
        <dbReference type="ARBA" id="ARBA00022898"/>
    </source>
</evidence>
<dbReference type="InterPro" id="IPR002129">
    <property type="entry name" value="PyrdxlP-dep_de-COase"/>
</dbReference>
<dbReference type="Pfam" id="PF00282">
    <property type="entry name" value="Pyridoxal_deC"/>
    <property type="match status" value="1"/>
</dbReference>
<reference evidence="7" key="1">
    <citation type="submission" date="2010-08" db="EMBL/GenBank/DDBJ databases">
        <authorList>
            <consortium name="Caenorhabditis japonica Sequencing Consortium"/>
            <person name="Wilson R.K."/>
        </authorList>
    </citation>
    <scope>NUCLEOTIDE SEQUENCE [LARGE SCALE GENOMIC DNA]</scope>
    <source>
        <strain evidence="7">DF5081</strain>
    </source>
</reference>
<sequence length="617" mass="69600">MGVELSALIVLLVISIFVNIAFIGYWLFLRRSAKSQGHKPDVEIPVQNEPLLAPRVAAPEPPPQQEKGGEEDGQKRTIVIEPTDAGVKPSPKETSPKHALRSLETEQRPELNVKKIWVREPQQRSNRQRLREPVSKIEFKNDMELVVQFVNEYFDESHKLPVIPENDVSTSRLYVDIPEDSEECCTILKDIKEVVVPNTKLRTKLKEGLSKLLPNFQDVLLIQICHTQHPRYHAKFHGKSLADILGSTVSSALVCDVNSSPVIGTIETIVCKWLGTALALPKMKREYGSGRLVNLQDPVGAVFYTTHDVYVTLIRHAKIKKLAEDKTPNDQKRFVVYCSDDASRALEEACCIEKVKLRQVITFDKEMCGMTVKHLEKQMEKDATRGLVPLLIVANYGSANIAANDEVWELVKTSRSSLIPDTHSIHVSFSSLFPYSGQISIVWSCERLEHAKAKAIYNEENPIRLWVLIRLYGIRSIREAVKRKLMLGNGFTEHLAQHSEFFDVHYGNEHGVSVFQYNNFHCKVLIRAVINYERCHQSIMEESVSTLLNSVDEFEKAISKGKKGLNKTPDQELCETIGGSANETTDNTQSDEGEKNELVSKKMPSTLKPLSLLSAKN</sequence>